<proteinExistence type="predicted"/>
<feature type="region of interest" description="Disordered" evidence="1">
    <location>
        <begin position="1"/>
        <end position="22"/>
    </location>
</feature>
<accession>A0A8S5SEK9</accession>
<evidence type="ECO:0000313" key="2">
    <source>
        <dbReference type="EMBL" id="DAF49390.1"/>
    </source>
</evidence>
<dbReference type="EMBL" id="BK032581">
    <property type="protein sequence ID" value="DAF49390.1"/>
    <property type="molecule type" value="Genomic_DNA"/>
</dbReference>
<organism evidence="2">
    <name type="scientific">Myoviridae sp. ct8mY9</name>
    <dbReference type="NCBI Taxonomy" id="2827664"/>
    <lineage>
        <taxon>Viruses</taxon>
        <taxon>Duplodnaviria</taxon>
        <taxon>Heunggongvirae</taxon>
        <taxon>Uroviricota</taxon>
        <taxon>Caudoviricetes</taxon>
    </lineage>
</organism>
<sequence>MDLSKEFYPVPKPPKTEKKKVKKIKQKSSKLAKLERNRYSIITYNLDICYVCKKHKKDHLDEVFGGRNRQTSMKYGLVIPICFKCHRKLTDNPLLKKDIQEEAKQIFIKKYSEEKFIKEFGR</sequence>
<name>A0A8S5SEK9_9CAUD</name>
<reference evidence="2" key="1">
    <citation type="journal article" date="2021" name="Proc. Natl. Acad. Sci. U.S.A.">
        <title>A Catalog of Tens of Thousands of Viruses from Human Metagenomes Reveals Hidden Associations with Chronic Diseases.</title>
        <authorList>
            <person name="Tisza M.J."/>
            <person name="Buck C.B."/>
        </authorList>
    </citation>
    <scope>NUCLEOTIDE SEQUENCE</scope>
    <source>
        <strain evidence="2">Ct8mY9</strain>
    </source>
</reference>
<evidence type="ECO:0000256" key="1">
    <source>
        <dbReference type="SAM" id="MobiDB-lite"/>
    </source>
</evidence>
<protein>
    <submittedName>
        <fullName evidence="2">HNHc nuclease</fullName>
    </submittedName>
</protein>